<feature type="non-terminal residue" evidence="1">
    <location>
        <position position="143"/>
    </location>
</feature>
<evidence type="ECO:0000313" key="1">
    <source>
        <dbReference type="EMBL" id="CAL8147336.1"/>
    </source>
</evidence>
<proteinExistence type="predicted"/>
<evidence type="ECO:0000313" key="2">
    <source>
        <dbReference type="Proteomes" id="UP001642540"/>
    </source>
</evidence>
<protein>
    <submittedName>
        <fullName evidence="1">Uncharacterized protein</fullName>
    </submittedName>
</protein>
<reference evidence="1 2" key="1">
    <citation type="submission" date="2024-08" db="EMBL/GenBank/DDBJ databases">
        <authorList>
            <person name="Cucini C."/>
            <person name="Frati F."/>
        </authorList>
    </citation>
    <scope>NUCLEOTIDE SEQUENCE [LARGE SCALE GENOMIC DNA]</scope>
</reference>
<organism evidence="1 2">
    <name type="scientific">Orchesella dallaii</name>
    <dbReference type="NCBI Taxonomy" id="48710"/>
    <lineage>
        <taxon>Eukaryota</taxon>
        <taxon>Metazoa</taxon>
        <taxon>Ecdysozoa</taxon>
        <taxon>Arthropoda</taxon>
        <taxon>Hexapoda</taxon>
        <taxon>Collembola</taxon>
        <taxon>Entomobryomorpha</taxon>
        <taxon>Entomobryoidea</taxon>
        <taxon>Orchesellidae</taxon>
        <taxon>Orchesellinae</taxon>
        <taxon>Orchesella</taxon>
    </lineage>
</organism>
<accession>A0ABP1S8T2</accession>
<comment type="caution">
    <text evidence="1">The sequence shown here is derived from an EMBL/GenBank/DDBJ whole genome shotgun (WGS) entry which is preliminary data.</text>
</comment>
<dbReference type="Proteomes" id="UP001642540">
    <property type="component" value="Unassembled WGS sequence"/>
</dbReference>
<keyword evidence="2" id="KW-1185">Reference proteome</keyword>
<sequence>MKLLLETFDQEPHSLLYPELTRVVFDDVEQSFILLGGMLRCDGRVRGLLRKIQLINETEYLESIFNTTDSSRVFNQLMMDVKPIPGLGNYLWELITRLIPPQTNKELIDRDETYWKQIYDLVDEYFSQWERNAYHKRLEKCDE</sequence>
<gene>
    <name evidence="1" type="ORF">ODALV1_LOCUS31110</name>
</gene>
<name>A0ABP1S8T2_9HEXA</name>
<dbReference type="EMBL" id="CAXLJM020000164">
    <property type="protein sequence ID" value="CAL8147336.1"/>
    <property type="molecule type" value="Genomic_DNA"/>
</dbReference>